<organism evidence="1 2">
    <name type="scientific">Zootermopsis nevadensis</name>
    <name type="common">Dampwood termite</name>
    <dbReference type="NCBI Taxonomy" id="136037"/>
    <lineage>
        <taxon>Eukaryota</taxon>
        <taxon>Metazoa</taxon>
        <taxon>Ecdysozoa</taxon>
        <taxon>Arthropoda</taxon>
        <taxon>Hexapoda</taxon>
        <taxon>Insecta</taxon>
        <taxon>Pterygota</taxon>
        <taxon>Neoptera</taxon>
        <taxon>Polyneoptera</taxon>
        <taxon>Dictyoptera</taxon>
        <taxon>Blattodea</taxon>
        <taxon>Blattoidea</taxon>
        <taxon>Termitoidae</taxon>
        <taxon>Termopsidae</taxon>
        <taxon>Zootermopsis</taxon>
    </lineage>
</organism>
<accession>A0A067QP60</accession>
<dbReference type="SUPFAM" id="SSF56112">
    <property type="entry name" value="Protein kinase-like (PK-like)"/>
    <property type="match status" value="1"/>
</dbReference>
<sequence length="49" mass="5749">MVLNKILQNIVRFPISLSPDAEDLVRKLLQTNPSQRLGKQYTRDHQFLI</sequence>
<dbReference type="EMBL" id="KK853946">
    <property type="protein sequence ID" value="KDQ71491.1"/>
    <property type="molecule type" value="Genomic_DNA"/>
</dbReference>
<dbReference type="Proteomes" id="UP000027135">
    <property type="component" value="Unassembled WGS sequence"/>
</dbReference>
<gene>
    <name evidence="1" type="ORF">L798_12972</name>
</gene>
<dbReference type="InterPro" id="IPR011009">
    <property type="entry name" value="Kinase-like_dom_sf"/>
</dbReference>
<dbReference type="InParanoid" id="A0A067QP60"/>
<proteinExistence type="predicted"/>
<keyword evidence="2" id="KW-1185">Reference proteome</keyword>
<dbReference type="AlphaFoldDB" id="A0A067QP60"/>
<dbReference type="Gene3D" id="1.10.510.10">
    <property type="entry name" value="Transferase(Phosphotransferase) domain 1"/>
    <property type="match status" value="1"/>
</dbReference>
<reference evidence="1 2" key="1">
    <citation type="journal article" date="2014" name="Nat. Commun.">
        <title>Molecular traces of alternative social organization in a termite genome.</title>
        <authorList>
            <person name="Terrapon N."/>
            <person name="Li C."/>
            <person name="Robertson H.M."/>
            <person name="Ji L."/>
            <person name="Meng X."/>
            <person name="Booth W."/>
            <person name="Chen Z."/>
            <person name="Childers C.P."/>
            <person name="Glastad K.M."/>
            <person name="Gokhale K."/>
            <person name="Gowin J."/>
            <person name="Gronenberg W."/>
            <person name="Hermansen R.A."/>
            <person name="Hu H."/>
            <person name="Hunt B.G."/>
            <person name="Huylmans A.K."/>
            <person name="Khalil S.M."/>
            <person name="Mitchell R.D."/>
            <person name="Munoz-Torres M.C."/>
            <person name="Mustard J.A."/>
            <person name="Pan H."/>
            <person name="Reese J.T."/>
            <person name="Scharf M.E."/>
            <person name="Sun F."/>
            <person name="Vogel H."/>
            <person name="Xiao J."/>
            <person name="Yang W."/>
            <person name="Yang Z."/>
            <person name="Yang Z."/>
            <person name="Zhou J."/>
            <person name="Zhu J."/>
            <person name="Brent C.S."/>
            <person name="Elsik C.G."/>
            <person name="Goodisman M.A."/>
            <person name="Liberles D.A."/>
            <person name="Roe R.M."/>
            <person name="Vargo E.L."/>
            <person name="Vilcinskas A."/>
            <person name="Wang J."/>
            <person name="Bornberg-Bauer E."/>
            <person name="Korb J."/>
            <person name="Zhang G."/>
            <person name="Liebig J."/>
        </authorList>
    </citation>
    <scope>NUCLEOTIDE SEQUENCE [LARGE SCALE GENOMIC DNA]</scope>
    <source>
        <tissue evidence="1">Whole organism</tissue>
    </source>
</reference>
<evidence type="ECO:0000313" key="2">
    <source>
        <dbReference type="Proteomes" id="UP000027135"/>
    </source>
</evidence>
<protein>
    <submittedName>
        <fullName evidence="1">Uncharacterized protein</fullName>
    </submittedName>
</protein>
<name>A0A067QP60_ZOONE</name>
<evidence type="ECO:0000313" key="1">
    <source>
        <dbReference type="EMBL" id="KDQ71491.1"/>
    </source>
</evidence>